<keyword evidence="11" id="KW-0206">Cytoskeleton</keyword>
<evidence type="ECO:0000313" key="20">
    <source>
        <dbReference type="EMBL" id="KAK2142361.1"/>
    </source>
</evidence>
<evidence type="ECO:0000256" key="7">
    <source>
        <dbReference type="ARBA" id="ARBA00022846"/>
    </source>
</evidence>
<feature type="domain" description="Kinesin motor" evidence="19">
    <location>
        <begin position="7"/>
        <end position="343"/>
    </location>
</feature>
<dbReference type="Pfam" id="PF00225">
    <property type="entry name" value="Kinesin"/>
    <property type="match status" value="1"/>
</dbReference>
<keyword evidence="12" id="KW-0966">Cell projection</keyword>
<dbReference type="EMBL" id="JAODUP010000965">
    <property type="protein sequence ID" value="KAK2142361.1"/>
    <property type="molecule type" value="Genomic_DNA"/>
</dbReference>
<evidence type="ECO:0000256" key="2">
    <source>
        <dbReference type="ARBA" id="ARBA00022490"/>
    </source>
</evidence>
<proteinExistence type="inferred from homology"/>
<feature type="compositionally biased region" description="Low complexity" evidence="18">
    <location>
        <begin position="866"/>
        <end position="881"/>
    </location>
</feature>
<keyword evidence="5 15" id="KW-0547">Nucleotide-binding</keyword>
<keyword evidence="21" id="KW-1185">Reference proteome</keyword>
<comment type="function">
    <text evidence="13">Essential for normal male fertility and for progressive motility of spermatozoa.</text>
</comment>
<evidence type="ECO:0000256" key="10">
    <source>
        <dbReference type="ARBA" id="ARBA00023175"/>
    </source>
</evidence>
<gene>
    <name evidence="20" type="ORF">LSH36_965g01022</name>
</gene>
<evidence type="ECO:0000256" key="18">
    <source>
        <dbReference type="SAM" id="MobiDB-lite"/>
    </source>
</evidence>
<feature type="binding site" evidence="15">
    <location>
        <begin position="94"/>
        <end position="101"/>
    </location>
    <ligand>
        <name>ATP</name>
        <dbReference type="ChEBI" id="CHEBI:30616"/>
    </ligand>
</feature>
<evidence type="ECO:0000313" key="21">
    <source>
        <dbReference type="Proteomes" id="UP001208570"/>
    </source>
</evidence>
<sequence>MSARNRKVKVWVRTRPTANFAHDMIDLPPDGKAVNVHCRRDARHGVVNNQILDWSFKLDGVLHNASQDAVYNKVASNIITKAMDGYNGTIMCYGQTGAGKTFTMTGATENYQHRGVIPRAVAQVFKEIGDRSETAVSIRISYLEIYNETIIDLLATLPETIAAAQLSPMTVVEDENGCYVKGLSCHLAQTEEDALNLLFEGETNRAISAHTLNKVSSRSHAIFTVYIESRSRVLSDAKYTVSKLNFVDLAGSERLSKTQSEGKTKEEAMYINKSLSFLEQTVIALADRRREHIPFRQTKLTHCLKDSIGGRCNTLLIANIWGEASQIEETISTLRFAIRMMCVSSEPTLNEHYDPVVMVKKLELEIEALKRELAMHDTLTNRSQIIYEPLSEQQRYDIMSQVSNYVEGNQDEIDNCLLENILDSISLDLDPEFNLTFDATFSIFGRNNNNTGPRWKSFSENDNIKWHQNCIEMILFGIDRYGMELEVNECDLEKEVEERLKAKYMLIDKNDPSSIAAAQAAGVPVGEDGELVGESDGSSFGVGPAPLGSVTDKSSVITTRKKEARRGKASQRSTSPVGQKPQSPTQSGKHTDISIAHTPSGDKDEKRDGIQTPSSLADESKKLPPQKPSTPPPRLDAFEEFKQDLGSEIYRILTENKDILNNKKKAYATLAEQINKTKMEIDESKARLQELQLDRESAGKSMCILDLSYWSMYNIKYFVDCPMYNEEGDIIISEEEYIVIRRLKELKAAYRTDYDELKQLKSEVQYCQRLVDQSRQRLIQEFDKWYSESFLTSGEAELQSTTEGSQGLQPGVTPMNAQQLQQLEDEQEKFDRLQMELLMENPDSAAFYNAKMRTSRRKTYQAAMSQPQPRRQPGTPTRIIRNQPPTVLQVQH</sequence>
<evidence type="ECO:0000256" key="3">
    <source>
        <dbReference type="ARBA" id="ARBA00022553"/>
    </source>
</evidence>
<dbReference type="PANTHER" id="PTHR47968:SF62">
    <property type="entry name" value="KINESIN FAMILY MEMBER 5A"/>
    <property type="match status" value="1"/>
</dbReference>
<comment type="subunit">
    <text evidence="14">Interacts with HYDIN.</text>
</comment>
<dbReference type="GO" id="GO:0008017">
    <property type="term" value="F:microtubule binding"/>
    <property type="evidence" value="ECO:0007669"/>
    <property type="project" value="InterPro"/>
</dbReference>
<evidence type="ECO:0000256" key="1">
    <source>
        <dbReference type="ARBA" id="ARBA00004611"/>
    </source>
</evidence>
<dbReference type="PANTHER" id="PTHR47968">
    <property type="entry name" value="CENTROMERE PROTEIN E"/>
    <property type="match status" value="1"/>
</dbReference>
<dbReference type="PROSITE" id="PS50067">
    <property type="entry name" value="KINESIN_MOTOR_2"/>
    <property type="match status" value="1"/>
</dbReference>
<organism evidence="20 21">
    <name type="scientific">Paralvinella palmiformis</name>
    <dbReference type="NCBI Taxonomy" id="53620"/>
    <lineage>
        <taxon>Eukaryota</taxon>
        <taxon>Metazoa</taxon>
        <taxon>Spiralia</taxon>
        <taxon>Lophotrochozoa</taxon>
        <taxon>Annelida</taxon>
        <taxon>Polychaeta</taxon>
        <taxon>Sedentaria</taxon>
        <taxon>Canalipalpata</taxon>
        <taxon>Terebellida</taxon>
        <taxon>Terebelliformia</taxon>
        <taxon>Alvinellidae</taxon>
        <taxon>Paralvinella</taxon>
    </lineage>
</organism>
<keyword evidence="7" id="KW-0282">Flagellum</keyword>
<evidence type="ECO:0000256" key="17">
    <source>
        <dbReference type="SAM" id="Coils"/>
    </source>
</evidence>
<evidence type="ECO:0000256" key="6">
    <source>
        <dbReference type="ARBA" id="ARBA00022840"/>
    </source>
</evidence>
<feature type="region of interest" description="Disordered" evidence="18">
    <location>
        <begin position="860"/>
        <end position="892"/>
    </location>
</feature>
<dbReference type="InterPro" id="IPR027417">
    <property type="entry name" value="P-loop_NTPase"/>
</dbReference>
<keyword evidence="8 17" id="KW-0175">Coiled coil</keyword>
<feature type="coiled-coil region" evidence="17">
    <location>
        <begin position="660"/>
        <end position="701"/>
    </location>
</feature>
<reference evidence="20" key="1">
    <citation type="journal article" date="2023" name="Mol. Biol. Evol.">
        <title>Third-Generation Sequencing Reveals the Adaptive Role of the Epigenome in Three Deep-Sea Polychaetes.</title>
        <authorList>
            <person name="Perez M."/>
            <person name="Aroh O."/>
            <person name="Sun Y."/>
            <person name="Lan Y."/>
            <person name="Juniper S.K."/>
            <person name="Young C.R."/>
            <person name="Angers B."/>
            <person name="Qian P.Y."/>
        </authorList>
    </citation>
    <scope>NUCLEOTIDE SEQUENCE</scope>
    <source>
        <strain evidence="20">P08H-3</strain>
    </source>
</reference>
<accession>A0AAD9MSM7</accession>
<feature type="coiled-coil region" evidence="17">
    <location>
        <begin position="740"/>
        <end position="777"/>
    </location>
</feature>
<dbReference type="AlphaFoldDB" id="A0AAD9MSM7"/>
<dbReference type="PROSITE" id="PS00411">
    <property type="entry name" value="KINESIN_MOTOR_1"/>
    <property type="match status" value="1"/>
</dbReference>
<dbReference type="InterPro" id="IPR036961">
    <property type="entry name" value="Kinesin_motor_dom_sf"/>
</dbReference>
<dbReference type="Gene3D" id="3.40.850.10">
    <property type="entry name" value="Kinesin motor domain"/>
    <property type="match status" value="1"/>
</dbReference>
<keyword evidence="10 15" id="KW-0505">Motor protein</keyword>
<keyword evidence="3" id="KW-0597">Phosphoprotein</keyword>
<evidence type="ECO:0000256" key="16">
    <source>
        <dbReference type="RuleBase" id="RU000394"/>
    </source>
</evidence>
<comment type="subcellular location">
    <subcellularLocation>
        <location evidence="1">Cytoplasm</location>
        <location evidence="1">Cytoskeleton</location>
        <location evidence="1">Flagellum axoneme</location>
    </subcellularLocation>
</comment>
<protein>
    <recommendedName>
        <fullName evidence="16">Kinesin-like protein</fullName>
    </recommendedName>
</protein>
<dbReference type="InterPro" id="IPR001752">
    <property type="entry name" value="Kinesin_motor_dom"/>
</dbReference>
<evidence type="ECO:0000256" key="15">
    <source>
        <dbReference type="PROSITE-ProRule" id="PRU00283"/>
    </source>
</evidence>
<dbReference type="GO" id="GO:0005874">
    <property type="term" value="C:microtubule"/>
    <property type="evidence" value="ECO:0007669"/>
    <property type="project" value="UniProtKB-KW"/>
</dbReference>
<feature type="region of interest" description="Disordered" evidence="18">
    <location>
        <begin position="527"/>
        <end position="635"/>
    </location>
</feature>
<dbReference type="PRINTS" id="PR00380">
    <property type="entry name" value="KINESINHEAVY"/>
</dbReference>
<evidence type="ECO:0000256" key="12">
    <source>
        <dbReference type="ARBA" id="ARBA00023273"/>
    </source>
</evidence>
<evidence type="ECO:0000256" key="5">
    <source>
        <dbReference type="ARBA" id="ARBA00022741"/>
    </source>
</evidence>
<dbReference type="InterPro" id="IPR027640">
    <property type="entry name" value="Kinesin-like_fam"/>
</dbReference>
<dbReference type="GO" id="GO:0005524">
    <property type="term" value="F:ATP binding"/>
    <property type="evidence" value="ECO:0007669"/>
    <property type="project" value="UniProtKB-UniRule"/>
</dbReference>
<dbReference type="FunFam" id="3.40.850.10:FF:000040">
    <property type="entry name" value="Kinesin-like protein"/>
    <property type="match status" value="1"/>
</dbReference>
<dbReference type="GO" id="GO:0007018">
    <property type="term" value="P:microtubule-based movement"/>
    <property type="evidence" value="ECO:0007669"/>
    <property type="project" value="InterPro"/>
</dbReference>
<name>A0AAD9MSM7_9ANNE</name>
<feature type="compositionally biased region" description="Polar residues" evidence="18">
    <location>
        <begin position="883"/>
        <end position="892"/>
    </location>
</feature>
<dbReference type="InterPro" id="IPR019821">
    <property type="entry name" value="Kinesin_motor_CS"/>
</dbReference>
<dbReference type="InterPro" id="IPR056524">
    <property type="entry name" value="KIF6/9_C"/>
</dbReference>
<feature type="compositionally biased region" description="Polar residues" evidence="18">
    <location>
        <begin position="570"/>
        <end position="588"/>
    </location>
</feature>
<keyword evidence="4 16" id="KW-0493">Microtubule</keyword>
<keyword evidence="9" id="KW-0969">Cilium</keyword>
<evidence type="ECO:0000256" key="8">
    <source>
        <dbReference type="ARBA" id="ARBA00023054"/>
    </source>
</evidence>
<comment type="caution">
    <text evidence="20">The sequence shown here is derived from an EMBL/GenBank/DDBJ whole genome shotgun (WGS) entry which is preliminary data.</text>
</comment>
<dbReference type="SMART" id="SM00129">
    <property type="entry name" value="KISc"/>
    <property type="match status" value="1"/>
</dbReference>
<evidence type="ECO:0000256" key="14">
    <source>
        <dbReference type="ARBA" id="ARBA00063408"/>
    </source>
</evidence>
<evidence type="ECO:0000256" key="11">
    <source>
        <dbReference type="ARBA" id="ARBA00023212"/>
    </source>
</evidence>
<dbReference type="Pfam" id="PF23735">
    <property type="entry name" value="KIF9"/>
    <property type="match status" value="2"/>
</dbReference>
<evidence type="ECO:0000256" key="9">
    <source>
        <dbReference type="ARBA" id="ARBA00023069"/>
    </source>
</evidence>
<evidence type="ECO:0000256" key="13">
    <source>
        <dbReference type="ARBA" id="ARBA00059553"/>
    </source>
</evidence>
<dbReference type="SUPFAM" id="SSF52540">
    <property type="entry name" value="P-loop containing nucleoside triphosphate hydrolases"/>
    <property type="match status" value="1"/>
</dbReference>
<dbReference type="GO" id="GO:0003777">
    <property type="term" value="F:microtubule motor activity"/>
    <property type="evidence" value="ECO:0007669"/>
    <property type="project" value="InterPro"/>
</dbReference>
<evidence type="ECO:0000256" key="4">
    <source>
        <dbReference type="ARBA" id="ARBA00022701"/>
    </source>
</evidence>
<feature type="compositionally biased region" description="Basic and acidic residues" evidence="18">
    <location>
        <begin position="600"/>
        <end position="609"/>
    </location>
</feature>
<comment type="similarity">
    <text evidence="15 16">Belongs to the TRAFAC class myosin-kinesin ATPase superfamily. Kinesin family.</text>
</comment>
<evidence type="ECO:0000259" key="19">
    <source>
        <dbReference type="PROSITE" id="PS50067"/>
    </source>
</evidence>
<keyword evidence="6 15" id="KW-0067">ATP-binding</keyword>
<feature type="compositionally biased region" description="Pro residues" evidence="18">
    <location>
        <begin position="625"/>
        <end position="634"/>
    </location>
</feature>
<dbReference type="Proteomes" id="UP001208570">
    <property type="component" value="Unassembled WGS sequence"/>
</dbReference>
<keyword evidence="2" id="KW-0963">Cytoplasm</keyword>